<protein>
    <recommendedName>
        <fullName evidence="10">ABC transmembrane type-1 domain-containing protein</fullName>
    </recommendedName>
</protein>
<dbReference type="Pfam" id="PF00528">
    <property type="entry name" value="BPD_transp_1"/>
    <property type="match status" value="1"/>
</dbReference>
<reference evidence="11 12" key="1">
    <citation type="journal article" date="2016" name="Sci. Rep.">
        <title>Metabolic traits of an uncultured archaeal lineage -MSBL1- from brine pools of the Red Sea.</title>
        <authorList>
            <person name="Mwirichia R."/>
            <person name="Alam I."/>
            <person name="Rashid M."/>
            <person name="Vinu M."/>
            <person name="Ba-Alawi W."/>
            <person name="Anthony Kamau A."/>
            <person name="Kamanda Ngugi D."/>
            <person name="Goker M."/>
            <person name="Klenk H.P."/>
            <person name="Bajic V."/>
            <person name="Stingl U."/>
        </authorList>
    </citation>
    <scope>NUCLEOTIDE SEQUENCE [LARGE SCALE GENOMIC DNA]</scope>
    <source>
        <strain evidence="11">SCGC-AAA259E19</strain>
    </source>
</reference>
<name>A0A133UJR3_9EURY</name>
<dbReference type="InterPro" id="IPR035906">
    <property type="entry name" value="MetI-like_sf"/>
</dbReference>
<dbReference type="Gene3D" id="1.10.3720.10">
    <property type="entry name" value="MetI-like"/>
    <property type="match status" value="1"/>
</dbReference>
<gene>
    <name evidence="11" type="ORF">AKJ65_04355</name>
</gene>
<proteinExistence type="inferred from homology"/>
<evidence type="ECO:0000256" key="2">
    <source>
        <dbReference type="ARBA" id="ARBA00009306"/>
    </source>
</evidence>
<sequence length="257" mass="28114">MKVAFTLLGGLIFFILFVTIFNIITEPILLDFDNLVEAFLSSRTLGAVWTSLYASFLAVVVGFGLGVPLAYLLAEEDFWGKSFVKGVIDLPMAIPHTVAGIALLAVFGSSGLIGGLSGSPQFERSVLGIVTAMSFISVPYMINSAREGFQSINPRLANVSKNLGASNWETFKRVMFPLALPHIFNGAVMCWARSISEFSAVVLFVGYYPTIAPGLIWTEFHSEGLAQAKVIAVVLLLIVLPIFMILRHLRGRLFDRY</sequence>
<dbReference type="PANTHER" id="PTHR30183:SF3">
    <property type="entry name" value="MOLYBDENUM TRANSPORT SYSTEM PERMEASE PROTEIN MODB"/>
    <property type="match status" value="1"/>
</dbReference>
<feature type="transmembrane region" description="Helical" evidence="9">
    <location>
        <begin position="198"/>
        <end position="218"/>
    </location>
</feature>
<dbReference type="GO" id="GO:0005886">
    <property type="term" value="C:plasma membrane"/>
    <property type="evidence" value="ECO:0007669"/>
    <property type="project" value="UniProtKB-SubCell"/>
</dbReference>
<keyword evidence="7 9" id="KW-1133">Transmembrane helix</keyword>
<keyword evidence="12" id="KW-1185">Reference proteome</keyword>
<organism evidence="11 12">
    <name type="scientific">candidate division MSBL1 archaeon SCGC-AAA259E19</name>
    <dbReference type="NCBI Taxonomy" id="1698264"/>
    <lineage>
        <taxon>Archaea</taxon>
        <taxon>Methanobacteriati</taxon>
        <taxon>Methanobacteriota</taxon>
        <taxon>candidate division MSBL1</taxon>
    </lineage>
</organism>
<evidence type="ECO:0000256" key="8">
    <source>
        <dbReference type="ARBA" id="ARBA00023136"/>
    </source>
</evidence>
<keyword evidence="8 9" id="KW-0472">Membrane</keyword>
<feature type="transmembrane region" description="Helical" evidence="9">
    <location>
        <begin position="45"/>
        <end position="73"/>
    </location>
</feature>
<evidence type="ECO:0000256" key="4">
    <source>
        <dbReference type="ARBA" id="ARBA00022475"/>
    </source>
</evidence>
<feature type="domain" description="ABC transmembrane type-1" evidence="10">
    <location>
        <begin position="48"/>
        <end position="246"/>
    </location>
</feature>
<evidence type="ECO:0000256" key="7">
    <source>
        <dbReference type="ARBA" id="ARBA00022989"/>
    </source>
</evidence>
<feature type="transmembrane region" description="Helical" evidence="9">
    <location>
        <begin position="93"/>
        <end position="113"/>
    </location>
</feature>
<dbReference type="AlphaFoldDB" id="A0A133UJR3"/>
<accession>A0A133UJR3</accession>
<dbReference type="SUPFAM" id="SSF161098">
    <property type="entry name" value="MetI-like"/>
    <property type="match status" value="1"/>
</dbReference>
<dbReference type="InterPro" id="IPR000515">
    <property type="entry name" value="MetI-like"/>
</dbReference>
<dbReference type="CDD" id="cd06261">
    <property type="entry name" value="TM_PBP2"/>
    <property type="match status" value="1"/>
</dbReference>
<dbReference type="PROSITE" id="PS50928">
    <property type="entry name" value="ABC_TM1"/>
    <property type="match status" value="1"/>
</dbReference>
<dbReference type="GO" id="GO:0055085">
    <property type="term" value="P:transmembrane transport"/>
    <property type="evidence" value="ECO:0007669"/>
    <property type="project" value="InterPro"/>
</dbReference>
<evidence type="ECO:0000256" key="6">
    <source>
        <dbReference type="ARBA" id="ARBA00022692"/>
    </source>
</evidence>
<feature type="transmembrane region" description="Helical" evidence="9">
    <location>
        <begin position="230"/>
        <end position="249"/>
    </location>
</feature>
<evidence type="ECO:0000256" key="1">
    <source>
        <dbReference type="ARBA" id="ARBA00004651"/>
    </source>
</evidence>
<evidence type="ECO:0000256" key="3">
    <source>
        <dbReference type="ARBA" id="ARBA00022448"/>
    </source>
</evidence>
<keyword evidence="6 9" id="KW-0812">Transmembrane</keyword>
<keyword evidence="3 9" id="KW-0813">Transport</keyword>
<evidence type="ECO:0000256" key="5">
    <source>
        <dbReference type="ARBA" id="ARBA00022505"/>
    </source>
</evidence>
<feature type="transmembrane region" description="Helical" evidence="9">
    <location>
        <begin position="125"/>
        <end position="142"/>
    </location>
</feature>
<dbReference type="PANTHER" id="PTHR30183">
    <property type="entry name" value="MOLYBDENUM TRANSPORT SYSTEM PERMEASE PROTEIN MODB"/>
    <property type="match status" value="1"/>
</dbReference>
<evidence type="ECO:0000259" key="10">
    <source>
        <dbReference type="PROSITE" id="PS50928"/>
    </source>
</evidence>
<keyword evidence="5" id="KW-0500">Molybdenum</keyword>
<evidence type="ECO:0000313" key="12">
    <source>
        <dbReference type="Proteomes" id="UP000070284"/>
    </source>
</evidence>
<keyword evidence="4" id="KW-1003">Cell membrane</keyword>
<comment type="subcellular location">
    <subcellularLocation>
        <location evidence="1 9">Cell membrane</location>
        <topology evidence="1 9">Multi-pass membrane protein</topology>
    </subcellularLocation>
</comment>
<comment type="similarity">
    <text evidence="2 9">Belongs to the binding-protein-dependent transport system permease family.</text>
</comment>
<evidence type="ECO:0000256" key="9">
    <source>
        <dbReference type="RuleBase" id="RU363032"/>
    </source>
</evidence>
<feature type="transmembrane region" description="Helical" evidence="9">
    <location>
        <begin position="6"/>
        <end position="24"/>
    </location>
</feature>
<comment type="caution">
    <text evidence="11">The sequence shown here is derived from an EMBL/GenBank/DDBJ whole genome shotgun (WGS) entry which is preliminary data.</text>
</comment>
<dbReference type="EMBL" id="LHXO01000057">
    <property type="protein sequence ID" value="KXA94457.1"/>
    <property type="molecule type" value="Genomic_DNA"/>
</dbReference>
<evidence type="ECO:0000313" key="11">
    <source>
        <dbReference type="EMBL" id="KXA94457.1"/>
    </source>
</evidence>
<dbReference type="Proteomes" id="UP000070284">
    <property type="component" value="Unassembled WGS sequence"/>
</dbReference>